<dbReference type="AlphaFoldDB" id="A0A0M3HTT0"/>
<proteinExistence type="predicted"/>
<evidence type="ECO:0000313" key="2">
    <source>
        <dbReference type="Proteomes" id="UP000036681"/>
    </source>
</evidence>
<keyword evidence="2" id="KW-1185">Reference proteome</keyword>
<accession>A0A0M3HTT0</accession>
<dbReference type="Proteomes" id="UP000036681">
    <property type="component" value="Unplaced"/>
</dbReference>
<dbReference type="WBParaSite" id="ALUE_0000610401-mRNA-1">
    <property type="protein sequence ID" value="ALUE_0000610401-mRNA-1"/>
    <property type="gene ID" value="ALUE_0000610401"/>
</dbReference>
<sequence length="185" mass="20646">MFVVRFWAELFQLSADRSQWAILYPSLLSVTVSEISRKRHAVHVTATSASRIIVDQLLDSSSQVTRVSSCFAYWRHQCQTYGVNFVSAEDCDHFCELSMETSRFIKFGTSSQGDGSSSTPIIVFAKLSQIFDVHRGVVKHTQTPFTDCVIKLSKNAAVVSVNGKDFSLNLVSVFSLLVSFIEMNS</sequence>
<dbReference type="Gene3D" id="2.30.29.30">
    <property type="entry name" value="Pleckstrin-homology domain (PH domain)/Phosphotyrosine-binding domain (PTB)"/>
    <property type="match status" value="1"/>
</dbReference>
<name>A0A0M3HTT0_ASCLU</name>
<protein>
    <submittedName>
        <fullName evidence="3">WH1 domain-containing protein</fullName>
    </submittedName>
</protein>
<evidence type="ECO:0000259" key="1">
    <source>
        <dbReference type="PROSITE" id="PS50229"/>
    </source>
</evidence>
<feature type="domain" description="WH1" evidence="1">
    <location>
        <begin position="1"/>
        <end position="105"/>
    </location>
</feature>
<dbReference type="InterPro" id="IPR011993">
    <property type="entry name" value="PH-like_dom_sf"/>
</dbReference>
<evidence type="ECO:0000313" key="3">
    <source>
        <dbReference type="WBParaSite" id="ALUE_0000610401-mRNA-1"/>
    </source>
</evidence>
<dbReference type="Pfam" id="PF00568">
    <property type="entry name" value="WH1"/>
    <property type="match status" value="1"/>
</dbReference>
<dbReference type="InterPro" id="IPR000697">
    <property type="entry name" value="WH1/EVH1_dom"/>
</dbReference>
<reference evidence="3" key="1">
    <citation type="submission" date="2017-02" db="UniProtKB">
        <authorList>
            <consortium name="WormBaseParasite"/>
        </authorList>
    </citation>
    <scope>IDENTIFICATION</scope>
</reference>
<dbReference type="SUPFAM" id="SSF50729">
    <property type="entry name" value="PH domain-like"/>
    <property type="match status" value="1"/>
</dbReference>
<organism evidence="2 3">
    <name type="scientific">Ascaris lumbricoides</name>
    <name type="common">Giant roundworm</name>
    <dbReference type="NCBI Taxonomy" id="6252"/>
    <lineage>
        <taxon>Eukaryota</taxon>
        <taxon>Metazoa</taxon>
        <taxon>Ecdysozoa</taxon>
        <taxon>Nematoda</taxon>
        <taxon>Chromadorea</taxon>
        <taxon>Rhabditida</taxon>
        <taxon>Spirurina</taxon>
        <taxon>Ascaridomorpha</taxon>
        <taxon>Ascaridoidea</taxon>
        <taxon>Ascarididae</taxon>
        <taxon>Ascaris</taxon>
    </lineage>
</organism>
<dbReference type="PROSITE" id="PS50229">
    <property type="entry name" value="WH1"/>
    <property type="match status" value="1"/>
</dbReference>